<keyword evidence="8" id="KW-1185">Reference proteome</keyword>
<evidence type="ECO:0000256" key="1">
    <source>
        <dbReference type="ARBA" id="ARBA00009402"/>
    </source>
</evidence>
<evidence type="ECO:0000256" key="2">
    <source>
        <dbReference type="ARBA" id="ARBA00022578"/>
    </source>
</evidence>
<dbReference type="GO" id="GO:0006313">
    <property type="term" value="P:DNA transposition"/>
    <property type="evidence" value="ECO:0007669"/>
    <property type="project" value="InterPro"/>
</dbReference>
<reference evidence="7 8" key="1">
    <citation type="submission" date="2019-11" db="EMBL/GenBank/DDBJ databases">
        <title>Novel species isolated from a subtropical stream in China.</title>
        <authorList>
            <person name="Lu H."/>
        </authorList>
    </citation>
    <scope>NUCLEOTIDE SEQUENCE [LARGE SCALE GENOMIC DNA]</scope>
    <source>
        <strain evidence="7 8">FT80W</strain>
    </source>
</reference>
<evidence type="ECO:0000259" key="6">
    <source>
        <dbReference type="Pfam" id="PF13700"/>
    </source>
</evidence>
<dbReference type="NCBIfam" id="NF033527">
    <property type="entry name" value="transpos_Tn3"/>
    <property type="match status" value="1"/>
</dbReference>
<organism evidence="7 8">
    <name type="scientific">Duganella guangzhouensis</name>
    <dbReference type="NCBI Taxonomy" id="2666084"/>
    <lineage>
        <taxon>Bacteria</taxon>
        <taxon>Pseudomonadati</taxon>
        <taxon>Pseudomonadota</taxon>
        <taxon>Betaproteobacteria</taxon>
        <taxon>Burkholderiales</taxon>
        <taxon>Oxalobacteraceae</taxon>
        <taxon>Telluria group</taxon>
        <taxon>Duganella</taxon>
    </lineage>
</organism>
<comment type="caution">
    <text evidence="7">The sequence shown here is derived from an EMBL/GenBank/DDBJ whole genome shotgun (WGS) entry which is preliminary data.</text>
</comment>
<feature type="domain" description="Tn3 transposase DDE" evidence="5">
    <location>
        <begin position="585"/>
        <end position="971"/>
    </location>
</feature>
<dbReference type="GO" id="GO:0003677">
    <property type="term" value="F:DNA binding"/>
    <property type="evidence" value="ECO:0007669"/>
    <property type="project" value="UniProtKB-KW"/>
</dbReference>
<evidence type="ECO:0000256" key="4">
    <source>
        <dbReference type="ARBA" id="ARBA00023172"/>
    </source>
</evidence>
<evidence type="ECO:0000256" key="3">
    <source>
        <dbReference type="ARBA" id="ARBA00023125"/>
    </source>
</evidence>
<dbReference type="AlphaFoldDB" id="A0A6I2L1S6"/>
<dbReference type="EMBL" id="WKJK01000009">
    <property type="protein sequence ID" value="MRW91843.1"/>
    <property type="molecule type" value="Genomic_DNA"/>
</dbReference>
<evidence type="ECO:0000313" key="8">
    <source>
        <dbReference type="Proteomes" id="UP000433309"/>
    </source>
</evidence>
<sequence>MTSVHETAYPRLKPEVTDQELVAIYTPSRSEIEHIFSLYRQASHRTWCIIQLMLLKRLGYFVPLTTVSPDIIRHICDRSDLRVPPRRALSQYDQSGSKTIHQRRIRDYIGLRLMTAVDERWLERLAEQTAQTKQELPDIINVMIEELVQRRMELPGFTYLFKLARKCRASVNDGIYKRVTGALSQEVVDRFESMLNAGGNQSGWDGLKREPKQPNVREVVDFLAHIDNMLVLSTGLPQLDDIAATKREQLVLEARAMDAAEMRRMKPIKRYALMALLIQGQLQKAIDDIAEIFIKTVRSLHNGAEERLRQYHLQHSEQIERLIGQFREVLTVLNEDASEAERVARVESALNGDLESWILECDEHMAYAGNNYYPFMLVGYVSKRSLLFKCLEAMSLKSSSQDDGLLAAIAIIQKHRSSHKELLPLKEDELPELALDWISDKWRKLVFERTGPDEPMRINRKYFELAVLSEVMDELKSGDLYVEHSGDYDDYRNHLVSWEEYEQDVGTYGEMLGLPVETQAFIDQLHSKLSTLASEVDQHFPENEHADIDHTGIIIRKMDRPKPPPELEAVDQVLTTQMNQASILDVLTETEKWLDLHKLFGPLSGFEAKVDDPRKRFITTLFCYGCNLGATQTARSVKGLSRKQVAWLNLKHVTEQRLDKAIVKVINAYNRFALPRYWGSGKSASADGTKWNIYEANLLSEYHIRYGGYGGIGYYHVSDKYIALFSHFIPCGVYEAVYILDGLINNQSDIQPDTVHGDTQAQSTPVFGLASLLGIDLMPRIRNIKDLVFFKAGRGDQYEHIGSLFRGTIDWELIGRHLKDMLRVVISIKAGKIAPSTILRRLGTASRKNRLYYAFRELGRVHRTMFLLKYINDAELRRTINAATNKSEEFNDFIKWLFFGGDGIIAENVRHEQRKVIKYNQLVANMVILHNVHEMTRLLKEIQSKGYELTEEVLRGLGPYRKGHINRFGEYVLDLDKEVEPMNYKVEFSQ</sequence>
<keyword evidence="3" id="KW-0238">DNA-binding</keyword>
<dbReference type="RefSeq" id="WP_154378668.1">
    <property type="nucleotide sequence ID" value="NZ_WKJK01000009.1"/>
</dbReference>
<comment type="similarity">
    <text evidence="1">Belongs to the transposase 7 family.</text>
</comment>
<gene>
    <name evidence="7" type="ORF">GJ699_17755</name>
</gene>
<dbReference type="InterPro" id="IPR002513">
    <property type="entry name" value="Tn3_Tnp_DDE_dom"/>
</dbReference>
<evidence type="ECO:0000259" key="5">
    <source>
        <dbReference type="Pfam" id="PF01526"/>
    </source>
</evidence>
<keyword evidence="2" id="KW-0815">Transposition</keyword>
<dbReference type="InterPro" id="IPR025296">
    <property type="entry name" value="DUF4158"/>
</dbReference>
<evidence type="ECO:0000313" key="7">
    <source>
        <dbReference type="EMBL" id="MRW91843.1"/>
    </source>
</evidence>
<dbReference type="Proteomes" id="UP000433309">
    <property type="component" value="Unassembled WGS sequence"/>
</dbReference>
<name>A0A6I2L1S6_9BURK</name>
<dbReference type="Pfam" id="PF01526">
    <property type="entry name" value="DDE_Tnp_Tn3"/>
    <property type="match status" value="1"/>
</dbReference>
<keyword evidence="4" id="KW-0233">DNA recombination</keyword>
<dbReference type="InterPro" id="IPR047653">
    <property type="entry name" value="Tn3-like_transpos"/>
</dbReference>
<protein>
    <submittedName>
        <fullName evidence="7">Tn3 family transposase</fullName>
    </submittedName>
</protein>
<feature type="domain" description="DUF4158" evidence="6">
    <location>
        <begin position="2"/>
        <end position="165"/>
    </location>
</feature>
<proteinExistence type="inferred from homology"/>
<dbReference type="GO" id="GO:0004803">
    <property type="term" value="F:transposase activity"/>
    <property type="evidence" value="ECO:0007669"/>
    <property type="project" value="InterPro"/>
</dbReference>
<accession>A0A6I2L1S6</accession>
<dbReference type="Pfam" id="PF13700">
    <property type="entry name" value="DUF4158"/>
    <property type="match status" value="1"/>
</dbReference>